<feature type="transmembrane region" description="Helical" evidence="5">
    <location>
        <begin position="323"/>
        <end position="343"/>
    </location>
</feature>
<dbReference type="GO" id="GO:0016020">
    <property type="term" value="C:membrane"/>
    <property type="evidence" value="ECO:0007669"/>
    <property type="project" value="UniProtKB-SubCell"/>
</dbReference>
<feature type="transmembrane region" description="Helical" evidence="5">
    <location>
        <begin position="292"/>
        <end position="317"/>
    </location>
</feature>
<dbReference type="STRING" id="1801992.A2Y98_01405"/>
<dbReference type="InterPro" id="IPR052556">
    <property type="entry name" value="PolySynth_Transporter"/>
</dbReference>
<keyword evidence="4 5" id="KW-0472">Membrane</keyword>
<evidence type="ECO:0000256" key="1">
    <source>
        <dbReference type="ARBA" id="ARBA00004141"/>
    </source>
</evidence>
<dbReference type="AlphaFoldDB" id="A0A1G2F674"/>
<evidence type="ECO:0000313" key="7">
    <source>
        <dbReference type="Proteomes" id="UP000179099"/>
    </source>
</evidence>
<dbReference type="Proteomes" id="UP000179099">
    <property type="component" value="Unassembled WGS sequence"/>
</dbReference>
<reference evidence="6 7" key="1">
    <citation type="journal article" date="2016" name="Nat. Commun.">
        <title>Thousands of microbial genomes shed light on interconnected biogeochemical processes in an aquifer system.</title>
        <authorList>
            <person name="Anantharaman K."/>
            <person name="Brown C.T."/>
            <person name="Hug L.A."/>
            <person name="Sharon I."/>
            <person name="Castelle C.J."/>
            <person name="Probst A.J."/>
            <person name="Thomas B.C."/>
            <person name="Singh A."/>
            <person name="Wilkins M.J."/>
            <person name="Karaoz U."/>
            <person name="Brodie E.L."/>
            <person name="Williams K.H."/>
            <person name="Hubbard S.S."/>
            <person name="Banfield J.F."/>
        </authorList>
    </citation>
    <scope>NUCLEOTIDE SEQUENCE [LARGE SCALE GENOMIC DNA]</scope>
</reference>
<accession>A0A1G2F674</accession>
<keyword evidence="2 5" id="KW-0812">Transmembrane</keyword>
<proteinExistence type="predicted"/>
<feature type="transmembrane region" description="Helical" evidence="5">
    <location>
        <begin position="380"/>
        <end position="402"/>
    </location>
</feature>
<evidence type="ECO:0000256" key="4">
    <source>
        <dbReference type="ARBA" id="ARBA00023136"/>
    </source>
</evidence>
<feature type="transmembrane region" description="Helical" evidence="5">
    <location>
        <begin position="144"/>
        <end position="164"/>
    </location>
</feature>
<feature type="transmembrane region" description="Helical" evidence="5">
    <location>
        <begin position="414"/>
        <end position="432"/>
    </location>
</feature>
<evidence type="ECO:0000313" key="6">
    <source>
        <dbReference type="EMBL" id="OGZ33574.1"/>
    </source>
</evidence>
<dbReference type="PANTHER" id="PTHR43424:SF1">
    <property type="entry name" value="LOCUS PUTATIVE PROTEIN 1-RELATED"/>
    <property type="match status" value="1"/>
</dbReference>
<feature type="transmembrane region" description="Helical" evidence="5">
    <location>
        <begin position="7"/>
        <end position="31"/>
    </location>
</feature>
<evidence type="ECO:0000256" key="2">
    <source>
        <dbReference type="ARBA" id="ARBA00022692"/>
    </source>
</evidence>
<feature type="transmembrane region" description="Helical" evidence="5">
    <location>
        <begin position="249"/>
        <end position="271"/>
    </location>
</feature>
<gene>
    <name evidence="6" type="ORF">A2Y98_01405</name>
</gene>
<organism evidence="6 7">
    <name type="scientific">Candidatus Portnoybacteria bacterium RBG_19FT_COMBO_36_7</name>
    <dbReference type="NCBI Taxonomy" id="1801992"/>
    <lineage>
        <taxon>Bacteria</taxon>
        <taxon>Candidatus Portnoyibacteriota</taxon>
    </lineage>
</organism>
<feature type="transmembrane region" description="Helical" evidence="5">
    <location>
        <begin position="84"/>
        <end position="107"/>
    </location>
</feature>
<dbReference type="PANTHER" id="PTHR43424">
    <property type="entry name" value="LOCUS PUTATIVE PROTEIN 1-RELATED"/>
    <property type="match status" value="1"/>
</dbReference>
<evidence type="ECO:0000256" key="3">
    <source>
        <dbReference type="ARBA" id="ARBA00022989"/>
    </source>
</evidence>
<feature type="transmembrane region" description="Helical" evidence="5">
    <location>
        <begin position="113"/>
        <end position="132"/>
    </location>
</feature>
<keyword evidence="3 5" id="KW-1133">Transmembrane helix</keyword>
<name>A0A1G2F674_9BACT</name>
<dbReference type="EMBL" id="MHMW01000028">
    <property type="protein sequence ID" value="OGZ33574.1"/>
    <property type="molecule type" value="Genomic_DNA"/>
</dbReference>
<dbReference type="Pfam" id="PF01943">
    <property type="entry name" value="Polysacc_synt"/>
    <property type="match status" value="1"/>
</dbReference>
<dbReference type="CDD" id="cd13128">
    <property type="entry name" value="MATE_Wzx_like"/>
    <property type="match status" value="1"/>
</dbReference>
<feature type="transmembrane region" description="Helical" evidence="5">
    <location>
        <begin position="355"/>
        <end position="374"/>
    </location>
</feature>
<sequence>MLAKKIAYNTIISAVSRISGTAIALFTLGLVTRYLGQDNFGNYSIVMAFLYIFSVLADLGLYSITLREISKEGAAESEIVSQAFSFRFFSGLFIFALAPAVAWFFPYSTETKIGIAMASFGFWSLSNTQVLVTVFQKYLKMEKVAIGELAGRIVQMGFVGFFIFKNMGFFNIILATSLGSFANFLLIYVFVQKYTAVKIRWNLSYWRRIMKESFPLAISAIFVMIYFKLDTLMLSIMKPAGDVGIYGVAYKILESMIFFPALFVGLLMPLLSKFALSNQAEFKKVSQRGLDIMLIFAVPMALGGIVLSDPIIALIAGAQFGEAAGVLNILIFATAIIFLGSLFSNMIIALEKQKALAKIYAIGAVVNFSINLILIPRFSYWGAASSTLFTEAFVTVLMLVVIKKTANYIPKFRILAKIFLSAAIMSSVLYFARDLNIFILLVIALLIYFPLLLVFRAVSPNELWALTRRQT</sequence>
<protein>
    <submittedName>
        <fullName evidence="6">Uncharacterized protein</fullName>
    </submittedName>
</protein>
<feature type="transmembrane region" description="Helical" evidence="5">
    <location>
        <begin position="170"/>
        <end position="191"/>
    </location>
</feature>
<evidence type="ECO:0000256" key="5">
    <source>
        <dbReference type="SAM" id="Phobius"/>
    </source>
</evidence>
<comment type="subcellular location">
    <subcellularLocation>
        <location evidence="1">Membrane</location>
        <topology evidence="1">Multi-pass membrane protein</topology>
    </subcellularLocation>
</comment>
<feature type="transmembrane region" description="Helical" evidence="5">
    <location>
        <begin position="212"/>
        <end position="229"/>
    </location>
</feature>
<comment type="caution">
    <text evidence="6">The sequence shown here is derived from an EMBL/GenBank/DDBJ whole genome shotgun (WGS) entry which is preliminary data.</text>
</comment>
<feature type="transmembrane region" description="Helical" evidence="5">
    <location>
        <begin position="43"/>
        <end position="64"/>
    </location>
</feature>
<dbReference type="InterPro" id="IPR002797">
    <property type="entry name" value="Polysacc_synth"/>
</dbReference>
<feature type="transmembrane region" description="Helical" evidence="5">
    <location>
        <begin position="438"/>
        <end position="459"/>
    </location>
</feature>